<comment type="caution">
    <text evidence="2">The sequence shown here is derived from an EMBL/GenBank/DDBJ whole genome shotgun (WGS) entry which is preliminary data.</text>
</comment>
<dbReference type="AlphaFoldDB" id="A0A168ELS3"/>
<organism evidence="2 3">
    <name type="scientific">Moelleriella libera RCEF 2490</name>
    <dbReference type="NCBI Taxonomy" id="1081109"/>
    <lineage>
        <taxon>Eukaryota</taxon>
        <taxon>Fungi</taxon>
        <taxon>Dikarya</taxon>
        <taxon>Ascomycota</taxon>
        <taxon>Pezizomycotina</taxon>
        <taxon>Sordariomycetes</taxon>
        <taxon>Hypocreomycetidae</taxon>
        <taxon>Hypocreales</taxon>
        <taxon>Clavicipitaceae</taxon>
        <taxon>Moelleriella</taxon>
    </lineage>
</organism>
<evidence type="ECO:0000313" key="3">
    <source>
        <dbReference type="Proteomes" id="UP000078544"/>
    </source>
</evidence>
<reference evidence="2 3" key="1">
    <citation type="journal article" date="2016" name="Genome Biol. Evol.">
        <title>Divergent and convergent evolution of fungal pathogenicity.</title>
        <authorList>
            <person name="Shang Y."/>
            <person name="Xiao G."/>
            <person name="Zheng P."/>
            <person name="Cen K."/>
            <person name="Zhan S."/>
            <person name="Wang C."/>
        </authorList>
    </citation>
    <scope>NUCLEOTIDE SEQUENCE [LARGE SCALE GENOMIC DNA]</scope>
    <source>
        <strain evidence="2 3">RCEF 2490</strain>
    </source>
</reference>
<name>A0A168ELS3_9HYPO</name>
<evidence type="ECO:0000313" key="2">
    <source>
        <dbReference type="EMBL" id="KZZ98933.1"/>
    </source>
</evidence>
<feature type="region of interest" description="Disordered" evidence="1">
    <location>
        <begin position="69"/>
        <end position="92"/>
    </location>
</feature>
<gene>
    <name evidence="2" type="ORF">AAL_02484</name>
</gene>
<keyword evidence="3" id="KW-1185">Reference proteome</keyword>
<dbReference type="Proteomes" id="UP000078544">
    <property type="component" value="Unassembled WGS sequence"/>
</dbReference>
<sequence>MFAIPSCQWQYLPAPPLNSDAAHPSLSSRPSVGQYNHPYGPIDAGYSCSTAVTLLEPASDPEFSISCASIATGGPDTPASLEESHSHSEIPGCPDIYGSDPIDMSESEGFIEGGISVKSEPMDDVNDVSVTKRAPHLGFSVDESTTKCSGQVSAVSEPHHMASTSAEGHNILDTSGIFHYEFEPCSLAGENPAPLVCLEEGFLFPPLDPFPCIGQPTTGNEVNPVTSDESLSYLFPDCCSCNDCSMCADSRFPIGGYAESYNGIDDFSLAGRPLYNESDALARSAVSAPPDHTGISPALVQSTDYFDATSRVSSGSVENPQEASFEFSRSHSCLFNGHAFPLKRALTAGADEGSFSFGVVDDPHQRSGAALVAPSRCARARISSRLLDHRDSLATEARRLNHSSLNRQTPPLLWSPIPMVCVGQDTHCEALAILFVPGYGGTSSQRRGGTCWPD</sequence>
<dbReference type="EMBL" id="AZGY01000004">
    <property type="protein sequence ID" value="KZZ98933.1"/>
    <property type="molecule type" value="Genomic_DNA"/>
</dbReference>
<accession>A0A168ELS3</accession>
<proteinExistence type="predicted"/>
<evidence type="ECO:0000256" key="1">
    <source>
        <dbReference type="SAM" id="MobiDB-lite"/>
    </source>
</evidence>
<protein>
    <submittedName>
        <fullName evidence="2">Uncharacterized protein</fullName>
    </submittedName>
</protein>